<name>A0A4R6XAM9_9GAMM</name>
<comment type="caution">
    <text evidence="2">The sequence shown here is derived from an EMBL/GenBank/DDBJ whole genome shotgun (WGS) entry which is preliminary data.</text>
</comment>
<organism evidence="2 3">
    <name type="scientific">Marinomonas communis</name>
    <dbReference type="NCBI Taxonomy" id="28254"/>
    <lineage>
        <taxon>Bacteria</taxon>
        <taxon>Pseudomonadati</taxon>
        <taxon>Pseudomonadota</taxon>
        <taxon>Gammaproteobacteria</taxon>
        <taxon>Oceanospirillales</taxon>
        <taxon>Oceanospirillaceae</taxon>
        <taxon>Marinomonas</taxon>
    </lineage>
</organism>
<accession>A0A4R6XAM9</accession>
<evidence type="ECO:0000313" key="3">
    <source>
        <dbReference type="Proteomes" id="UP000295729"/>
    </source>
</evidence>
<evidence type="ECO:0000313" key="2">
    <source>
        <dbReference type="EMBL" id="TDR13933.1"/>
    </source>
</evidence>
<dbReference type="AlphaFoldDB" id="A0A4R6XAM9"/>
<protein>
    <submittedName>
        <fullName evidence="2">Uncharacterized protein</fullName>
    </submittedName>
</protein>
<keyword evidence="1" id="KW-1133">Transmembrane helix</keyword>
<feature type="transmembrane region" description="Helical" evidence="1">
    <location>
        <begin position="36"/>
        <end position="57"/>
    </location>
</feature>
<keyword evidence="1" id="KW-0812">Transmembrane</keyword>
<dbReference type="Proteomes" id="UP000295729">
    <property type="component" value="Unassembled WGS sequence"/>
</dbReference>
<evidence type="ECO:0000256" key="1">
    <source>
        <dbReference type="SAM" id="Phobius"/>
    </source>
</evidence>
<feature type="transmembrane region" description="Helical" evidence="1">
    <location>
        <begin position="77"/>
        <end position="96"/>
    </location>
</feature>
<reference evidence="2 3" key="1">
    <citation type="submission" date="2019-03" db="EMBL/GenBank/DDBJ databases">
        <title>Genomic Encyclopedia of Type Strains, Phase IV (KMG-IV): sequencing the most valuable type-strain genomes for metagenomic binning, comparative biology and taxonomic classification.</title>
        <authorList>
            <person name="Goeker M."/>
        </authorList>
    </citation>
    <scope>NUCLEOTIDE SEQUENCE [LARGE SCALE GENOMIC DNA]</scope>
    <source>
        <strain evidence="2 3">DSM 5604</strain>
    </source>
</reference>
<sequence length="138" mass="15606">MVCHRSKSRYPNVDVKQTSMMSNLGELRQPLQSMKWAARLNAFVLAVVAVNLIIFPLGGAYDPSDFFQTVFKDLPLISLYAFFGIISLFVFVYWLLMPSGQFVLPEKSRRNIKPPRQVAIRQVCQRAVLACRAPPVSA</sequence>
<gene>
    <name evidence="2" type="ORF">C8D85_1466</name>
</gene>
<dbReference type="EMBL" id="SNZA01000002">
    <property type="protein sequence ID" value="TDR13933.1"/>
    <property type="molecule type" value="Genomic_DNA"/>
</dbReference>
<keyword evidence="3" id="KW-1185">Reference proteome</keyword>
<proteinExistence type="predicted"/>
<keyword evidence="1" id="KW-0472">Membrane</keyword>